<dbReference type="InterPro" id="IPR058193">
    <property type="entry name" value="VanY/YodJ_core_dom"/>
</dbReference>
<feature type="region of interest" description="Disordered" evidence="1">
    <location>
        <begin position="1"/>
        <end position="66"/>
    </location>
</feature>
<evidence type="ECO:0000256" key="1">
    <source>
        <dbReference type="SAM" id="MobiDB-lite"/>
    </source>
</evidence>
<dbReference type="EMBL" id="JAWJYN010000001">
    <property type="protein sequence ID" value="MDZ8160526.1"/>
    <property type="molecule type" value="Genomic_DNA"/>
</dbReference>
<evidence type="ECO:0000259" key="3">
    <source>
        <dbReference type="Pfam" id="PF02557"/>
    </source>
</evidence>
<feature type="transmembrane region" description="Helical" evidence="2">
    <location>
        <begin position="77"/>
        <end position="101"/>
    </location>
</feature>
<feature type="domain" description="D-alanyl-D-alanine carboxypeptidase-like core" evidence="3">
    <location>
        <begin position="233"/>
        <end position="362"/>
    </location>
</feature>
<dbReference type="InterPro" id="IPR003709">
    <property type="entry name" value="VanY-like_core_dom"/>
</dbReference>
<name>A0ABU5N361_9MICO</name>
<evidence type="ECO:0000313" key="5">
    <source>
        <dbReference type="Proteomes" id="UP001291912"/>
    </source>
</evidence>
<sequence>MADPDPPESPGVPLTRRALREREAQSRASTEARSPDVQAPLRRPRAPAAAPGEHAPALGVVTAPSPAHARRRRAGRIGAAFAAVAVAVLVVGTAAAVIAAVTAPPLSEAASLEAEGETLDVSVEGSFDEPLPPVTDALPSPVVAPEVSGDDICGSEELLAALDARDTAAAIAAAGGAERFRSAVAAGTAPCVSLDDPSFEWVVVNKARPLDPIDYRPEALVAPDGVRNIPGTAMRPAVSTALSAMVTDAAAAGVGEIALLSGFRSYGTQVDTYASHVASRGEDGADTISARPGHSEHQAGLAADVVACDAGGCGGLDDLAGTPQGDWVAAHAWEYGFVVRYEDGFTDVTGYSPEPWHLRYVGADLARHYTEGGWHTLESFFGLPAAPDYDG</sequence>
<dbReference type="Proteomes" id="UP001291912">
    <property type="component" value="Unassembled WGS sequence"/>
</dbReference>
<gene>
    <name evidence="4" type="ORF">R2Q92_01675</name>
</gene>
<keyword evidence="5" id="KW-1185">Reference proteome</keyword>
<keyword evidence="2" id="KW-0812">Transmembrane</keyword>
<dbReference type="SUPFAM" id="SSF55166">
    <property type="entry name" value="Hedgehog/DD-peptidase"/>
    <property type="match status" value="1"/>
</dbReference>
<evidence type="ECO:0000256" key="2">
    <source>
        <dbReference type="SAM" id="Phobius"/>
    </source>
</evidence>
<dbReference type="Gene3D" id="3.30.1380.10">
    <property type="match status" value="1"/>
</dbReference>
<protein>
    <submittedName>
        <fullName evidence="4">M15 family metallopeptidase</fullName>
    </submittedName>
</protein>
<organism evidence="4 5">
    <name type="scientific">Microbacterium aquimaris</name>
    <dbReference type="NCBI Taxonomy" id="459816"/>
    <lineage>
        <taxon>Bacteria</taxon>
        <taxon>Bacillati</taxon>
        <taxon>Actinomycetota</taxon>
        <taxon>Actinomycetes</taxon>
        <taxon>Micrococcales</taxon>
        <taxon>Microbacteriaceae</taxon>
        <taxon>Microbacterium</taxon>
    </lineage>
</organism>
<feature type="compositionally biased region" description="Low complexity" evidence="1">
    <location>
        <begin position="46"/>
        <end position="57"/>
    </location>
</feature>
<dbReference type="Pfam" id="PF02557">
    <property type="entry name" value="VanY"/>
    <property type="match status" value="1"/>
</dbReference>
<dbReference type="PANTHER" id="PTHR34385:SF1">
    <property type="entry name" value="PEPTIDOGLYCAN L-ALANYL-D-GLUTAMATE ENDOPEPTIDASE CWLK"/>
    <property type="match status" value="1"/>
</dbReference>
<dbReference type="InterPro" id="IPR052179">
    <property type="entry name" value="DD-CPase-like"/>
</dbReference>
<dbReference type="CDD" id="cd14852">
    <property type="entry name" value="LD-carboxypeptidase"/>
    <property type="match status" value="1"/>
</dbReference>
<accession>A0ABU5N361</accession>
<keyword evidence="2" id="KW-1133">Transmembrane helix</keyword>
<reference evidence="4 5" key="1">
    <citation type="submission" date="2023-10" db="EMBL/GenBank/DDBJ databases">
        <title>Microbacterium xanthum sp. nov., isolated from seaweed.</title>
        <authorList>
            <person name="Lee S.D."/>
        </authorList>
    </citation>
    <scope>NUCLEOTIDE SEQUENCE [LARGE SCALE GENOMIC DNA]</scope>
    <source>
        <strain evidence="4 5">KCTC 19124</strain>
    </source>
</reference>
<dbReference type="PANTHER" id="PTHR34385">
    <property type="entry name" value="D-ALANYL-D-ALANINE CARBOXYPEPTIDASE"/>
    <property type="match status" value="1"/>
</dbReference>
<dbReference type="RefSeq" id="WP_322597492.1">
    <property type="nucleotide sequence ID" value="NZ_BAAAPT010000001.1"/>
</dbReference>
<proteinExistence type="predicted"/>
<comment type="caution">
    <text evidence="4">The sequence shown here is derived from an EMBL/GenBank/DDBJ whole genome shotgun (WGS) entry which is preliminary data.</text>
</comment>
<evidence type="ECO:0000313" key="4">
    <source>
        <dbReference type="EMBL" id="MDZ8160526.1"/>
    </source>
</evidence>
<keyword evidence="2" id="KW-0472">Membrane</keyword>
<dbReference type="InterPro" id="IPR009045">
    <property type="entry name" value="Zn_M74/Hedgehog-like"/>
</dbReference>